<name>A0ABY8A0S9_9ACTN</name>
<dbReference type="RefSeq" id="WP_159030751.1">
    <property type="nucleotide sequence ID" value="NZ_CP095749.1"/>
</dbReference>
<evidence type="ECO:0000256" key="1">
    <source>
        <dbReference type="SAM" id="SignalP"/>
    </source>
</evidence>
<dbReference type="Proteomes" id="UP001218629">
    <property type="component" value="Chromosome"/>
</dbReference>
<evidence type="ECO:0008006" key="4">
    <source>
        <dbReference type="Google" id="ProtNLM"/>
    </source>
</evidence>
<sequence length="67" mass="6787">MKHLTVLATAVAASALIILGAGTATADDDYERNIGVAPQVGTNQLTGGLERVGSWLLGGRVLPATGR</sequence>
<keyword evidence="1" id="KW-0732">Signal</keyword>
<accession>A0ABY8A0S9</accession>
<feature type="signal peptide" evidence="1">
    <location>
        <begin position="1"/>
        <end position="26"/>
    </location>
</feature>
<evidence type="ECO:0000313" key="3">
    <source>
        <dbReference type="Proteomes" id="UP001218629"/>
    </source>
</evidence>
<evidence type="ECO:0000313" key="2">
    <source>
        <dbReference type="EMBL" id="WEB38371.1"/>
    </source>
</evidence>
<gene>
    <name evidence="2" type="ORF">MOV08_02995</name>
</gene>
<organism evidence="2 3">
    <name type="scientific">Streptomyces yunnanensis</name>
    <dbReference type="NCBI Taxonomy" id="156453"/>
    <lineage>
        <taxon>Bacteria</taxon>
        <taxon>Bacillati</taxon>
        <taxon>Actinomycetota</taxon>
        <taxon>Actinomycetes</taxon>
        <taxon>Kitasatosporales</taxon>
        <taxon>Streptomycetaceae</taxon>
        <taxon>Streptomyces</taxon>
    </lineage>
</organism>
<feature type="chain" id="PRO_5045229637" description="Secreted protein" evidence="1">
    <location>
        <begin position="27"/>
        <end position="67"/>
    </location>
</feature>
<protein>
    <recommendedName>
        <fullName evidence="4">Secreted protein</fullName>
    </recommendedName>
</protein>
<dbReference type="EMBL" id="CP095749">
    <property type="protein sequence ID" value="WEB38371.1"/>
    <property type="molecule type" value="Genomic_DNA"/>
</dbReference>
<reference evidence="2 3" key="1">
    <citation type="submission" date="2022-03" db="EMBL/GenBank/DDBJ databases">
        <title>Streptomyces yunnanensis P86,complete genome.</title>
        <authorList>
            <person name="Chen S."/>
            <person name="Zhang Q."/>
        </authorList>
    </citation>
    <scope>NUCLEOTIDE SEQUENCE [LARGE SCALE GENOMIC DNA]</scope>
    <source>
        <strain evidence="2 3">P86</strain>
    </source>
</reference>
<proteinExistence type="predicted"/>
<keyword evidence="3" id="KW-1185">Reference proteome</keyword>